<sequence>MPIHDDATKIRPYGDFCVWGIIAAFAFGWWKAGLINEGGALELATVIALVLTFGLFILRLPSLAMGPEWHLPALTLLFVLRELDFDKRFMEVGVLKLRLYSGDAPLVLKFIGAMVIAIVLICLYRVVRHNGRAFLVALRAREGWAITIALGFVSGVVAKSVDGLGRKLAPFGVELSEAQGLFTIFVEEFLELGFATALLISLFLWIRGYA</sequence>
<keyword evidence="3" id="KW-1185">Reference proteome</keyword>
<evidence type="ECO:0000256" key="1">
    <source>
        <dbReference type="SAM" id="Phobius"/>
    </source>
</evidence>
<keyword evidence="1" id="KW-1133">Transmembrane helix</keyword>
<gene>
    <name evidence="2" type="ORF">SAMN05444004_102118</name>
</gene>
<dbReference type="STRING" id="1244108.SAMN05444004_102118"/>
<keyword evidence="1" id="KW-0812">Transmembrane</keyword>
<accession>A0A1H3L845</accession>
<feature type="transmembrane region" description="Helical" evidence="1">
    <location>
        <begin position="106"/>
        <end position="124"/>
    </location>
</feature>
<evidence type="ECO:0000313" key="2">
    <source>
        <dbReference type="EMBL" id="SDY60561.1"/>
    </source>
</evidence>
<feature type="transmembrane region" description="Helical" evidence="1">
    <location>
        <begin position="181"/>
        <end position="206"/>
    </location>
</feature>
<feature type="transmembrane region" description="Helical" evidence="1">
    <location>
        <begin position="144"/>
        <end position="161"/>
    </location>
</feature>
<dbReference type="EMBL" id="FNPX01000002">
    <property type="protein sequence ID" value="SDY60561.1"/>
    <property type="molecule type" value="Genomic_DNA"/>
</dbReference>
<organism evidence="2 3">
    <name type="scientific">Jannaschia faecimaris</name>
    <dbReference type="NCBI Taxonomy" id="1244108"/>
    <lineage>
        <taxon>Bacteria</taxon>
        <taxon>Pseudomonadati</taxon>
        <taxon>Pseudomonadota</taxon>
        <taxon>Alphaproteobacteria</taxon>
        <taxon>Rhodobacterales</taxon>
        <taxon>Roseobacteraceae</taxon>
        <taxon>Jannaschia</taxon>
    </lineage>
</organism>
<feature type="transmembrane region" description="Helical" evidence="1">
    <location>
        <begin position="39"/>
        <end position="58"/>
    </location>
</feature>
<protein>
    <submittedName>
        <fullName evidence="2">Uncharacterized protein</fullName>
    </submittedName>
</protein>
<name>A0A1H3L845_9RHOB</name>
<proteinExistence type="predicted"/>
<evidence type="ECO:0000313" key="3">
    <source>
        <dbReference type="Proteomes" id="UP000198914"/>
    </source>
</evidence>
<dbReference type="AlphaFoldDB" id="A0A1H3L845"/>
<keyword evidence="1" id="KW-0472">Membrane</keyword>
<dbReference type="Proteomes" id="UP000198914">
    <property type="component" value="Unassembled WGS sequence"/>
</dbReference>
<reference evidence="3" key="1">
    <citation type="submission" date="2016-10" db="EMBL/GenBank/DDBJ databases">
        <authorList>
            <person name="Varghese N."/>
            <person name="Submissions S."/>
        </authorList>
    </citation>
    <scope>NUCLEOTIDE SEQUENCE [LARGE SCALE GENOMIC DNA]</scope>
    <source>
        <strain evidence="3">DSM 100420</strain>
    </source>
</reference>
<dbReference type="RefSeq" id="WP_139176544.1">
    <property type="nucleotide sequence ID" value="NZ_FNPX01000002.1"/>
</dbReference>
<feature type="transmembrane region" description="Helical" evidence="1">
    <location>
        <begin position="12"/>
        <end position="30"/>
    </location>
</feature>
<dbReference type="OrthoDB" id="269771at2"/>